<keyword evidence="1" id="KW-0812">Transmembrane</keyword>
<dbReference type="AlphaFoldDB" id="A0A7W5ZVJ6"/>
<name>A0A7W5ZVJ6_9SPHN</name>
<evidence type="ECO:0000313" key="3">
    <source>
        <dbReference type="Proteomes" id="UP000562395"/>
    </source>
</evidence>
<evidence type="ECO:0000313" key="2">
    <source>
        <dbReference type="EMBL" id="MBB3860736.1"/>
    </source>
</evidence>
<dbReference type="EMBL" id="JACICY010000004">
    <property type="protein sequence ID" value="MBB3860736.1"/>
    <property type="molecule type" value="Genomic_DNA"/>
</dbReference>
<protein>
    <submittedName>
        <fullName evidence="2">Flp pilus assembly protein TadG</fullName>
    </submittedName>
</protein>
<feature type="transmembrane region" description="Helical" evidence="1">
    <location>
        <begin position="28"/>
        <end position="48"/>
    </location>
</feature>
<accession>A0A7W5ZVJ6</accession>
<reference evidence="2 3" key="1">
    <citation type="submission" date="2020-08" db="EMBL/GenBank/DDBJ databases">
        <title>Genomic Encyclopedia of Type Strains, Phase IV (KMG-IV): sequencing the most valuable type-strain genomes for metagenomic binning, comparative biology and taxonomic classification.</title>
        <authorList>
            <person name="Goeker M."/>
        </authorList>
    </citation>
    <scope>NUCLEOTIDE SEQUENCE [LARGE SCALE GENOMIC DNA]</scope>
    <source>
        <strain evidence="2 3">DSM 14552</strain>
    </source>
</reference>
<dbReference type="Proteomes" id="UP000562395">
    <property type="component" value="Unassembled WGS sequence"/>
</dbReference>
<sequence>MLRKAALRGYNLCSAIARSTSGVTLVEFAVAMPVILSMSLYGIELAYLNTVDMKLSEIALSLADNASRLGQTDNSAVTPTVTRNDIAEIMMGAQEQGDPIDLGTKGRVILSSLERDATTGKQYIHWQRCYGSLARQSAYGNDSTRNGLNGAVITGMGSGATKVTATSTSGAVMFVEVYYSYTGLLGDLFVSNRVLRKEGAFLVRDERNLTPGITGTTGPTYTC</sequence>
<keyword evidence="3" id="KW-1185">Reference proteome</keyword>
<dbReference type="RefSeq" id="WP_183612999.1">
    <property type="nucleotide sequence ID" value="NZ_JACICY010000004.1"/>
</dbReference>
<comment type="caution">
    <text evidence="2">The sequence shown here is derived from an EMBL/GenBank/DDBJ whole genome shotgun (WGS) entry which is preliminary data.</text>
</comment>
<keyword evidence="1" id="KW-0472">Membrane</keyword>
<proteinExistence type="predicted"/>
<keyword evidence="1" id="KW-1133">Transmembrane helix</keyword>
<evidence type="ECO:0000256" key="1">
    <source>
        <dbReference type="SAM" id="Phobius"/>
    </source>
</evidence>
<organism evidence="2 3">
    <name type="scientific">Novosphingobium hassiacum</name>
    <dbReference type="NCBI Taxonomy" id="173676"/>
    <lineage>
        <taxon>Bacteria</taxon>
        <taxon>Pseudomonadati</taxon>
        <taxon>Pseudomonadota</taxon>
        <taxon>Alphaproteobacteria</taxon>
        <taxon>Sphingomonadales</taxon>
        <taxon>Sphingomonadaceae</taxon>
        <taxon>Novosphingobium</taxon>
    </lineage>
</organism>
<gene>
    <name evidence="2" type="ORF">GGQ88_002005</name>
</gene>